<evidence type="ECO:0008006" key="3">
    <source>
        <dbReference type="Google" id="ProtNLM"/>
    </source>
</evidence>
<accession>A0A2A5SK29</accession>
<dbReference type="NCBIfam" id="TIGR02167">
    <property type="entry name" value="Liste_lipo_26"/>
    <property type="match status" value="1"/>
</dbReference>
<dbReference type="AlphaFoldDB" id="A0A2A5SK29"/>
<dbReference type="Proteomes" id="UP000218744">
    <property type="component" value="Unassembled WGS sequence"/>
</dbReference>
<organism evidence="1 2">
    <name type="scientific">Lactococcus lactis subsp. hordniae</name>
    <dbReference type="NCBI Taxonomy" id="203404"/>
    <lineage>
        <taxon>Bacteria</taxon>
        <taxon>Bacillati</taxon>
        <taxon>Bacillota</taxon>
        <taxon>Bacilli</taxon>
        <taxon>Lactobacillales</taxon>
        <taxon>Streptococcaceae</taxon>
        <taxon>Lactococcus</taxon>
    </lineage>
</organism>
<evidence type="ECO:0000313" key="2">
    <source>
        <dbReference type="Proteomes" id="UP000218744"/>
    </source>
</evidence>
<protein>
    <recommendedName>
        <fullName evidence="3">BspA family leucine-rich repeat surface protein</fullName>
    </recommendedName>
</protein>
<gene>
    <name evidence="1" type="ORF">RU90_GL001797</name>
</gene>
<proteinExistence type="predicted"/>
<sequence>MLNLAIYDSTRYFNQKIQTKESMMKTKNNFRTWKSGKKSLYSATSLVALLGGGSFISSVLPGVVTVGKADTTTTLAWGSDATITYDSATKTVTVSGNVSSTKPLNLTSELAVYFGLGNNYADPTTLIFDNATFTDSGDNGGQNHTFANIASTALTNVTRVDFNDTNTFLFTEKTTANTTVPNLFQFGTNFKTVNFNGTTNITFEDYATIFNSNSLNTVNFNGPTNIKGNIVTTDPMQADRVKQYGLLFNSTGLSTINVNAPLSIADSGYVFAYLPGLTSINGASNITLSGNVDSTFSNNGANFTSLDVTGMNTSAATDTRYLFAKNPAWSSITGLTSLNTANVNSMEAMFYNTAVNSLNVTGFNTSNVARMDLMFAKIQT</sequence>
<dbReference type="EMBL" id="JXKA01000004">
    <property type="protein sequence ID" value="PCS13832.1"/>
    <property type="molecule type" value="Genomic_DNA"/>
</dbReference>
<evidence type="ECO:0000313" key="1">
    <source>
        <dbReference type="EMBL" id="PCS13832.1"/>
    </source>
</evidence>
<comment type="caution">
    <text evidence="1">The sequence shown here is derived from an EMBL/GenBank/DDBJ whole genome shotgun (WGS) entry which is preliminary data.</text>
</comment>
<dbReference type="Pfam" id="PF03382">
    <property type="entry name" value="DUF285"/>
    <property type="match status" value="1"/>
</dbReference>
<reference evidence="1 2" key="1">
    <citation type="submission" date="2014-12" db="EMBL/GenBank/DDBJ databases">
        <title>Draft genome sequences of 10 type strains of Lactococcus.</title>
        <authorList>
            <person name="Sun Z."/>
            <person name="Zhong Z."/>
            <person name="Liu W."/>
            <person name="Zhang W."/>
            <person name="Zhang H."/>
        </authorList>
    </citation>
    <scope>NUCLEOTIDE SEQUENCE [LARGE SCALE GENOMIC DNA]</scope>
    <source>
        <strain evidence="1 2">DSM 20450</strain>
    </source>
</reference>
<dbReference type="InterPro" id="IPR011889">
    <property type="entry name" value="Liste_lipo_26"/>
</dbReference>
<dbReference type="InterPro" id="IPR005046">
    <property type="entry name" value="DUF285"/>
</dbReference>
<name>A0A2A5SK29_LACLH</name>